<dbReference type="Proteomes" id="UP000094802">
    <property type="component" value="Unassembled WGS sequence"/>
</dbReference>
<dbReference type="GO" id="GO:0005975">
    <property type="term" value="P:carbohydrate metabolic process"/>
    <property type="evidence" value="ECO:0007669"/>
    <property type="project" value="InterPro"/>
</dbReference>
<dbReference type="InterPro" id="IPR013320">
    <property type="entry name" value="ConA-like_dom_sf"/>
</dbReference>
<evidence type="ECO:0000259" key="2">
    <source>
        <dbReference type="PROSITE" id="PS51762"/>
    </source>
</evidence>
<dbReference type="SUPFAM" id="SSF49785">
    <property type="entry name" value="Galactose-binding domain-like"/>
    <property type="match status" value="1"/>
</dbReference>
<reference evidence="3 4" key="1">
    <citation type="journal article" date="2012" name="Science">
        <title>Ecological populations of bacteria act as socially cohesive units of antibiotic production and resistance.</title>
        <authorList>
            <person name="Cordero O.X."/>
            <person name="Wildschutte H."/>
            <person name="Kirkup B."/>
            <person name="Proehl S."/>
            <person name="Ngo L."/>
            <person name="Hussain F."/>
            <person name="Le Roux F."/>
            <person name="Mincer T."/>
            <person name="Polz M.F."/>
        </authorList>
    </citation>
    <scope>NUCLEOTIDE SEQUENCE [LARGE SCALE GENOMIC DNA]</scope>
    <source>
        <strain evidence="3 4">12E03</strain>
    </source>
</reference>
<evidence type="ECO:0000256" key="1">
    <source>
        <dbReference type="ARBA" id="ARBA00006865"/>
    </source>
</evidence>
<name>A0A1E5FRB9_VIBSP</name>
<accession>A0A1E5FRB9</accession>
<dbReference type="EMBL" id="AJZD02000183">
    <property type="protein sequence ID" value="OEF92959.1"/>
    <property type="molecule type" value="Genomic_DNA"/>
</dbReference>
<dbReference type="SUPFAM" id="SSF49899">
    <property type="entry name" value="Concanavalin A-like lectins/glucanases"/>
    <property type="match status" value="1"/>
</dbReference>
<dbReference type="GO" id="GO:0004553">
    <property type="term" value="F:hydrolase activity, hydrolyzing O-glycosyl compounds"/>
    <property type="evidence" value="ECO:0007669"/>
    <property type="project" value="InterPro"/>
</dbReference>
<protein>
    <submittedName>
        <fullName evidence="3">Beta-glucanase</fullName>
    </submittedName>
</protein>
<comment type="similarity">
    <text evidence="1">Belongs to the glycosyl hydrolase 16 family.</text>
</comment>
<sequence length="532" mass="59117">MQDLTNQVKILTSFISAALMSGCTAIELPVSESADLAQTEKPIVLSHAPVTLSPDWQLVWEDQFKGEQINKRNWSLEVNCWGGGNNEQQCYTDDPNNAFVKDGFLHIVALKQSHTGPDNAEGTIGGATKTLPYTSARLSTKDKRDTKYGRYEIRAKLPGGQGSWPAIWMLPTDNKYGTWAASGEIDIMEAVNLNTLSDAAGAKNDDLESRVYGTLHYGRNWPDNVYKGQAAILPNGVNPTDGFHTYAIEWEEGEIRWYVDNIHYATQTQEGWYSQYEAEEGKLINASGAAPFDEKFHLLLNLAVGGAWSANANDKGIDEGLFPKTMLVDSVKVYRCKVDRWKGKGCASRSEHAIQVIGHEAPEILATDDSYADGPTLEIFTETLNASLAYASYDPLDIVDYQEVTEPNRGTVLQVNKKEGSGNIYFRSPVTDVTHWQETGELVFDLKVESMADGVELLVKMDSGWPKTSDYTVPLSAMNEWKTVRIPIADILKRDNRFAGGNQADPTMITNLLVFEPQGEMSFKLDNIRFEK</sequence>
<organism evidence="3 4">
    <name type="scientific">Vibrio splendidus 12E03</name>
    <dbReference type="NCBI Taxonomy" id="1191305"/>
    <lineage>
        <taxon>Bacteria</taxon>
        <taxon>Pseudomonadati</taxon>
        <taxon>Pseudomonadota</taxon>
        <taxon>Gammaproteobacteria</taxon>
        <taxon>Vibrionales</taxon>
        <taxon>Vibrionaceae</taxon>
        <taxon>Vibrio</taxon>
    </lineage>
</organism>
<evidence type="ECO:0000313" key="4">
    <source>
        <dbReference type="Proteomes" id="UP000094802"/>
    </source>
</evidence>
<dbReference type="InterPro" id="IPR008979">
    <property type="entry name" value="Galactose-bd-like_sf"/>
</dbReference>
<dbReference type="Gene3D" id="2.60.120.430">
    <property type="entry name" value="Galactose-binding lectin"/>
    <property type="match status" value="1"/>
</dbReference>
<dbReference type="RefSeq" id="WP_019821077.1">
    <property type="nucleotide sequence ID" value="NZ_AJZD02000183.1"/>
</dbReference>
<dbReference type="Pfam" id="PF00722">
    <property type="entry name" value="Glyco_hydro_16"/>
    <property type="match status" value="1"/>
</dbReference>
<evidence type="ECO:0000313" key="3">
    <source>
        <dbReference type="EMBL" id="OEF92959.1"/>
    </source>
</evidence>
<dbReference type="CDD" id="cd08023">
    <property type="entry name" value="GH16_laminarinase_like"/>
    <property type="match status" value="1"/>
</dbReference>
<dbReference type="InterPro" id="IPR000757">
    <property type="entry name" value="Beta-glucanase-like"/>
</dbReference>
<dbReference type="PANTHER" id="PTHR10963:SF55">
    <property type="entry name" value="GLYCOSIDE HYDROLASE FAMILY 16 PROTEIN"/>
    <property type="match status" value="1"/>
</dbReference>
<dbReference type="PROSITE" id="PS51762">
    <property type="entry name" value="GH16_2"/>
    <property type="match status" value="1"/>
</dbReference>
<dbReference type="OrthoDB" id="9809583at2"/>
<dbReference type="PANTHER" id="PTHR10963">
    <property type="entry name" value="GLYCOSYL HYDROLASE-RELATED"/>
    <property type="match status" value="1"/>
</dbReference>
<feature type="domain" description="GH16" evidence="2">
    <location>
        <begin position="54"/>
        <end position="339"/>
    </location>
</feature>
<comment type="caution">
    <text evidence="3">The sequence shown here is derived from an EMBL/GenBank/DDBJ whole genome shotgun (WGS) entry which is preliminary data.</text>
</comment>
<gene>
    <name evidence="3" type="ORF">A142_06035</name>
</gene>
<proteinExistence type="inferred from homology"/>
<dbReference type="InterPro" id="IPR050546">
    <property type="entry name" value="Glycosyl_Hydrlase_16"/>
</dbReference>
<dbReference type="Gene3D" id="2.60.120.200">
    <property type="match status" value="1"/>
</dbReference>
<dbReference type="AlphaFoldDB" id="A0A1E5FRB9"/>